<dbReference type="Gene3D" id="3.40.190.10">
    <property type="entry name" value="Periplasmic binding protein-like II"/>
    <property type="match status" value="2"/>
</dbReference>
<gene>
    <name evidence="5" type="ORF">H9962_04215</name>
</gene>
<evidence type="ECO:0000256" key="1">
    <source>
        <dbReference type="ARBA" id="ARBA00022729"/>
    </source>
</evidence>
<dbReference type="SUPFAM" id="SSF53850">
    <property type="entry name" value="Periplasmic binding protein-like II"/>
    <property type="match status" value="1"/>
</dbReference>
<evidence type="ECO:0000256" key="2">
    <source>
        <dbReference type="SAM" id="SignalP"/>
    </source>
</evidence>
<organism evidence="5 6">
    <name type="scientific">Candidatus Mailhella merdigallinarum</name>
    <dbReference type="NCBI Taxonomy" id="2838658"/>
    <lineage>
        <taxon>Bacteria</taxon>
        <taxon>Pseudomonadati</taxon>
        <taxon>Thermodesulfobacteriota</taxon>
        <taxon>Desulfovibrionia</taxon>
        <taxon>Desulfovibrionales</taxon>
        <taxon>Desulfovibrionaceae</taxon>
        <taxon>Mailhella</taxon>
    </lineage>
</organism>
<evidence type="ECO:0000313" key="6">
    <source>
        <dbReference type="Proteomes" id="UP000824225"/>
    </source>
</evidence>
<dbReference type="InterPro" id="IPR001638">
    <property type="entry name" value="Solute-binding_3/MltF_N"/>
</dbReference>
<dbReference type="SMART" id="SM00062">
    <property type="entry name" value="PBPb"/>
    <property type="match status" value="1"/>
</dbReference>
<dbReference type="GO" id="GO:0015276">
    <property type="term" value="F:ligand-gated monoatomic ion channel activity"/>
    <property type="evidence" value="ECO:0007669"/>
    <property type="project" value="InterPro"/>
</dbReference>
<evidence type="ECO:0000259" key="3">
    <source>
        <dbReference type="SMART" id="SM00062"/>
    </source>
</evidence>
<dbReference type="PANTHER" id="PTHR35936">
    <property type="entry name" value="MEMBRANE-BOUND LYTIC MUREIN TRANSGLYCOSYLASE F"/>
    <property type="match status" value="1"/>
</dbReference>
<dbReference type="GO" id="GO:0016020">
    <property type="term" value="C:membrane"/>
    <property type="evidence" value="ECO:0007669"/>
    <property type="project" value="InterPro"/>
</dbReference>
<dbReference type="PANTHER" id="PTHR35936:SF38">
    <property type="entry name" value="GLUTAMINE-BINDING PERIPLASMIC PROTEIN"/>
    <property type="match status" value="1"/>
</dbReference>
<reference evidence="5" key="1">
    <citation type="journal article" date="2021" name="PeerJ">
        <title>Extensive microbial diversity within the chicken gut microbiome revealed by metagenomics and culture.</title>
        <authorList>
            <person name="Gilroy R."/>
            <person name="Ravi A."/>
            <person name="Getino M."/>
            <person name="Pursley I."/>
            <person name="Horton D.L."/>
            <person name="Alikhan N.F."/>
            <person name="Baker D."/>
            <person name="Gharbi K."/>
            <person name="Hall N."/>
            <person name="Watson M."/>
            <person name="Adriaenssens E.M."/>
            <person name="Foster-Nyarko E."/>
            <person name="Jarju S."/>
            <person name="Secka A."/>
            <person name="Antonio M."/>
            <person name="Oren A."/>
            <person name="Chaudhuri R.R."/>
            <person name="La Ragione R."/>
            <person name="Hildebrand F."/>
            <person name="Pallen M.J."/>
        </authorList>
    </citation>
    <scope>NUCLEOTIDE SEQUENCE</scope>
    <source>
        <strain evidence="5">CHK186-16707</strain>
    </source>
</reference>
<evidence type="ECO:0000313" key="5">
    <source>
        <dbReference type="EMBL" id="HJA08380.1"/>
    </source>
</evidence>
<dbReference type="Pfam" id="PF00497">
    <property type="entry name" value="SBP_bac_3"/>
    <property type="match status" value="1"/>
</dbReference>
<dbReference type="InterPro" id="IPR001320">
    <property type="entry name" value="Iontro_rcpt_C"/>
</dbReference>
<accession>A0A9D2HE42</accession>
<keyword evidence="1 2" id="KW-0732">Signal</keyword>
<feature type="chain" id="PRO_5039344914" evidence="2">
    <location>
        <begin position="22"/>
        <end position="270"/>
    </location>
</feature>
<dbReference type="EMBL" id="DXAN01000011">
    <property type="protein sequence ID" value="HJA08380.1"/>
    <property type="molecule type" value="Genomic_DNA"/>
</dbReference>
<reference evidence="5" key="2">
    <citation type="submission" date="2021-04" db="EMBL/GenBank/DDBJ databases">
        <authorList>
            <person name="Gilroy R."/>
        </authorList>
    </citation>
    <scope>NUCLEOTIDE SEQUENCE</scope>
    <source>
        <strain evidence="5">CHK186-16707</strain>
    </source>
</reference>
<comment type="caution">
    <text evidence="5">The sequence shown here is derived from an EMBL/GenBank/DDBJ whole genome shotgun (WGS) entry which is preliminary data.</text>
</comment>
<protein>
    <submittedName>
        <fullName evidence="5">Transporter substrate-binding domain-containing protein</fullName>
    </submittedName>
</protein>
<sequence length="270" mass="29762">MKRILALLLMAAALCVSPFGAAVQAKDSSSTIEDVVKRGTLRVGFSSFVPWAMQDKEGKYIGFEIDVATRLARDLGVKLQLVPTNWDGIIPALLSGKFDVIIGSMAITPERALSVNFTVPYDTAYIDATLNKAKAGDIKSLEELNNPESVIAVRTGTTAAQAAQTLLPKATIRMFNDEAPAVEEVLSGRAHAFFSSAPLPAMETLKHPDRLVQNFELKAFSKPVAFAVRKGDLDTLNVFDGWVRVVEEEGWLQNRRDYWFKSNEWESLIQ</sequence>
<name>A0A9D2HE42_9BACT</name>
<dbReference type="CDD" id="cd13629">
    <property type="entry name" value="PBP2_Dsm1740"/>
    <property type="match status" value="1"/>
</dbReference>
<evidence type="ECO:0000259" key="4">
    <source>
        <dbReference type="SMART" id="SM00079"/>
    </source>
</evidence>
<dbReference type="AlphaFoldDB" id="A0A9D2HE42"/>
<dbReference type="SMART" id="SM00079">
    <property type="entry name" value="PBPe"/>
    <property type="match status" value="1"/>
</dbReference>
<feature type="signal peptide" evidence="2">
    <location>
        <begin position="1"/>
        <end position="21"/>
    </location>
</feature>
<dbReference type="Proteomes" id="UP000824225">
    <property type="component" value="Unassembled WGS sequence"/>
</dbReference>
<feature type="domain" description="Solute-binding protein family 3/N-terminal" evidence="3">
    <location>
        <begin position="40"/>
        <end position="263"/>
    </location>
</feature>
<feature type="domain" description="Ionotropic glutamate receptor C-terminal" evidence="4">
    <location>
        <begin position="40"/>
        <end position="262"/>
    </location>
</feature>
<proteinExistence type="predicted"/>